<dbReference type="InterPro" id="IPR004713">
    <property type="entry name" value="CaH_exchang"/>
</dbReference>
<feature type="domain" description="Inner membrane component" evidence="11">
    <location>
        <begin position="321"/>
        <end position="374"/>
    </location>
</feature>
<dbReference type="Proteomes" id="UP001642406">
    <property type="component" value="Unassembled WGS sequence"/>
</dbReference>
<comment type="caution">
    <text evidence="12">The sequence shown here is derived from an EMBL/GenBank/DDBJ whole genome shotgun (WGS) entry which is preliminary data.</text>
</comment>
<feature type="domain" description="Sodium/calcium exchanger membrane region" evidence="10">
    <location>
        <begin position="618"/>
        <end position="732"/>
    </location>
</feature>
<dbReference type="InterPro" id="IPR004837">
    <property type="entry name" value="NaCa_Exmemb"/>
</dbReference>
<evidence type="ECO:0000256" key="4">
    <source>
        <dbReference type="ARBA" id="ARBA00022692"/>
    </source>
</evidence>
<feature type="domain" description="Sodium/calcium exchanger membrane region" evidence="10">
    <location>
        <begin position="1067"/>
        <end position="1219"/>
    </location>
</feature>
<feature type="transmembrane region" description="Helical" evidence="9">
    <location>
        <begin position="1137"/>
        <end position="1157"/>
    </location>
</feature>
<keyword evidence="13" id="KW-1185">Reference proteome</keyword>
<organism evidence="12 13">
    <name type="scientific">Sporothrix bragantina</name>
    <dbReference type="NCBI Taxonomy" id="671064"/>
    <lineage>
        <taxon>Eukaryota</taxon>
        <taxon>Fungi</taxon>
        <taxon>Dikarya</taxon>
        <taxon>Ascomycota</taxon>
        <taxon>Pezizomycotina</taxon>
        <taxon>Sordariomycetes</taxon>
        <taxon>Sordariomycetidae</taxon>
        <taxon>Ophiostomatales</taxon>
        <taxon>Ophiostomataceae</taxon>
        <taxon>Sporothrix</taxon>
    </lineage>
</organism>
<feature type="region of interest" description="Disordered" evidence="8">
    <location>
        <begin position="978"/>
        <end position="1009"/>
    </location>
</feature>
<evidence type="ECO:0008006" key="14">
    <source>
        <dbReference type="Google" id="ProtNLM"/>
    </source>
</evidence>
<evidence type="ECO:0000256" key="7">
    <source>
        <dbReference type="ARBA" id="ARBA00023136"/>
    </source>
</evidence>
<evidence type="ECO:0000256" key="1">
    <source>
        <dbReference type="ARBA" id="ARBA00004127"/>
    </source>
</evidence>
<feature type="transmembrane region" description="Helical" evidence="9">
    <location>
        <begin position="717"/>
        <end position="737"/>
    </location>
</feature>
<evidence type="ECO:0000256" key="9">
    <source>
        <dbReference type="SAM" id="Phobius"/>
    </source>
</evidence>
<keyword evidence="3" id="KW-0813">Transport</keyword>
<feature type="transmembrane region" description="Helical" evidence="9">
    <location>
        <begin position="1102"/>
        <end position="1125"/>
    </location>
</feature>
<feature type="transmembrane region" description="Helical" evidence="9">
    <location>
        <begin position="649"/>
        <end position="671"/>
    </location>
</feature>
<feature type="compositionally biased region" description="Polar residues" evidence="8">
    <location>
        <begin position="10"/>
        <end position="48"/>
    </location>
</feature>
<feature type="compositionally biased region" description="Polar residues" evidence="8">
    <location>
        <begin position="58"/>
        <end position="77"/>
    </location>
</feature>
<feature type="region of interest" description="Disordered" evidence="8">
    <location>
        <begin position="835"/>
        <end position="859"/>
    </location>
</feature>
<feature type="region of interest" description="Disordered" evidence="8">
    <location>
        <begin position="881"/>
        <end position="938"/>
    </location>
</feature>
<feature type="transmembrane region" description="Helical" evidence="9">
    <location>
        <begin position="683"/>
        <end position="705"/>
    </location>
</feature>
<dbReference type="InterPro" id="IPR005185">
    <property type="entry name" value="YccF"/>
</dbReference>
<sequence>MDADQENRGESSSAQPSPTDTRTPSRFTSTTGGREGDNNLSESFQSTDTVRRRPENYGTITSQASSQYYGDNTSTPVQDRPQPRPGNTPILSATRSPLLGPDRGRSRPRKPPMSRRASSNAQAPYRGSVFSVDDATSEVQADEAERQNTYAPPTTLRRRGPGAGGGAPLSRIHSNLDNIDQDDEDEPGPVPTTPKTLATPYSTSQSDTGFFDPTSVDVDGAEMEDDDDVMERSFMIDRNDIEDDNGDEVAEGDDDNDDDGDISDAESFTLKDRQQAINETHPFGIRLWKPALYKKDRSVQKTAEGDIHSSPGGHVHNWLVFFNIMWTLCFGMWLALLAFLGAVVCLIFAAAPSGREYGRVLWGLSGYLFYPFGKFVRLEQQEAYLDEDLGEGRSISEYEQWQNGDLEYGRLFFGPERSRSIVGRSRRSFDSTPNETDSLIQHRTASSRYNGRYHRHARAGDNADDEDDLNDDMDDDTEMPRLKRRLFGRGQWNIGRVIFFLFFYLLITPALFIVSGICWFLVFSIPMGRVTILLFDHLRRHPLALTFESDTANARSPAAPQSSIIVCTYRAVGSKYWKYTVDGTNIFLINLMAVVMFVIFDWLVLDGILHYESVLTSSAFLFVAALFSIIPLAYFIGQAVASISAQSSMGVGAAINAFFSTIVEVFLYCVALNQGKSQLVEGSIVGSIFAGVLFLPGLSMCFGAIKRKTQRFNARSAGVTSTMLLFAVIGAFSPTLFYQIYGTHELNCLDCINSGAGSGNGGGIGFGGDASDCRRCYFSQTPSIDDRFYLEAVRPYCYVAASLLFLSYAIGLWFTLRTHAAVIWNTEVEEKRHEEQAAAVARQHHISSVSGAAGGTGDSTGVDIRDSHLYRRILGQSLKQVGLQPRQDSAASREPSVSGPSGAAAVNGGAISASGAAGQSNPPKASGTTSTSTCATPVADNGRSSVRIAGFTEAESANLVHQVAEMAATAATIAARDARMPRRGSARGNVPTTGTIGGGSTAGGSTIRTNTVRTAPPYHDPYEGASGLGVGANAAIAAGVAGEDPAAHAAEGGHGGHDAPNWSRRKSAIILMCATALYAVIAEILVDSVDFVLDGFSIDQKFLGITLFALVPNTTEFLNAISFAMNGNIALSMEIGSAYALQVCLLQIPALVLFSATFPPAAADGDDVSHFTFSLLFPQWDMVTVILCVFLLSYMYGEGKSNYFKGSILLLSYLVVVVGYYFSGYTNLNMDIGTSGLRRFDTLGLDGQYVSYGKSFKTVGRSRTGVAF</sequence>
<feature type="region of interest" description="Disordered" evidence="8">
    <location>
        <begin position="456"/>
        <end position="475"/>
    </location>
</feature>
<feature type="compositionally biased region" description="Polar residues" evidence="8">
    <location>
        <begin position="193"/>
        <end position="208"/>
    </location>
</feature>
<comment type="subcellular location">
    <subcellularLocation>
        <location evidence="1">Endomembrane system</location>
        <topology evidence="1">Multi-pass membrane protein</topology>
    </subcellularLocation>
</comment>
<proteinExistence type="inferred from homology"/>
<feature type="compositionally biased region" description="Acidic residues" evidence="8">
    <location>
        <begin position="240"/>
        <end position="263"/>
    </location>
</feature>
<keyword evidence="5 9" id="KW-1133">Transmembrane helix</keyword>
<evidence type="ECO:0000256" key="3">
    <source>
        <dbReference type="ARBA" id="ARBA00022448"/>
    </source>
</evidence>
<evidence type="ECO:0000313" key="12">
    <source>
        <dbReference type="EMBL" id="CAK7224345.1"/>
    </source>
</evidence>
<keyword evidence="4 9" id="KW-0812">Transmembrane</keyword>
<evidence type="ECO:0000256" key="5">
    <source>
        <dbReference type="ARBA" id="ARBA00022989"/>
    </source>
</evidence>
<dbReference type="Gene3D" id="1.20.1420.30">
    <property type="entry name" value="NCX, central ion-binding region"/>
    <property type="match status" value="2"/>
</dbReference>
<feature type="compositionally biased region" description="Acidic residues" evidence="8">
    <location>
        <begin position="219"/>
        <end position="229"/>
    </location>
</feature>
<evidence type="ECO:0000259" key="11">
    <source>
        <dbReference type="Pfam" id="PF03733"/>
    </source>
</evidence>
<evidence type="ECO:0000313" key="13">
    <source>
        <dbReference type="Proteomes" id="UP001642406"/>
    </source>
</evidence>
<evidence type="ECO:0000256" key="2">
    <source>
        <dbReference type="ARBA" id="ARBA00008170"/>
    </source>
</evidence>
<comment type="similarity">
    <text evidence="2">Belongs to the Ca(2+):cation antiporter (CaCA) (TC 2.A.19) family.</text>
</comment>
<gene>
    <name evidence="12" type="ORF">SBRCBS47491_005517</name>
</gene>
<dbReference type="EMBL" id="CAWUHC010000048">
    <property type="protein sequence ID" value="CAK7224345.1"/>
    <property type="molecule type" value="Genomic_DNA"/>
</dbReference>
<feature type="transmembrane region" description="Helical" evidence="9">
    <location>
        <begin position="1177"/>
        <end position="1196"/>
    </location>
</feature>
<feature type="transmembrane region" description="Helical" evidence="9">
    <location>
        <begin position="798"/>
        <end position="816"/>
    </location>
</feature>
<dbReference type="Pfam" id="PF01699">
    <property type="entry name" value="Na_Ca_ex"/>
    <property type="match status" value="2"/>
</dbReference>
<accession>A0ABP0BZG5</accession>
<name>A0ABP0BZG5_9PEZI</name>
<feature type="transmembrane region" description="Helical" evidence="9">
    <location>
        <begin position="585"/>
        <end position="605"/>
    </location>
</feature>
<dbReference type="Pfam" id="PF03733">
    <property type="entry name" value="YccF"/>
    <property type="match status" value="1"/>
</dbReference>
<protein>
    <recommendedName>
        <fullName evidence="14">Ca2+:H+ antiporter</fullName>
    </recommendedName>
</protein>
<feature type="compositionally biased region" description="Low complexity" evidence="8">
    <location>
        <begin position="901"/>
        <end position="933"/>
    </location>
</feature>
<feature type="transmembrane region" description="Helical" evidence="9">
    <location>
        <begin position="617"/>
        <end position="637"/>
    </location>
</feature>
<feature type="compositionally biased region" description="Basic and acidic residues" evidence="8">
    <location>
        <begin position="230"/>
        <end position="239"/>
    </location>
</feature>
<dbReference type="InterPro" id="IPR044880">
    <property type="entry name" value="NCX_ion-bd_dom_sf"/>
</dbReference>
<evidence type="ECO:0000259" key="10">
    <source>
        <dbReference type="Pfam" id="PF01699"/>
    </source>
</evidence>
<evidence type="ECO:0000256" key="8">
    <source>
        <dbReference type="SAM" id="MobiDB-lite"/>
    </source>
</evidence>
<keyword evidence="6" id="KW-0406">Ion transport</keyword>
<keyword evidence="7 9" id="KW-0472">Membrane</keyword>
<dbReference type="PANTHER" id="PTHR31503:SF10">
    <property type="entry name" value="VNX1 PROTEIN"/>
    <property type="match status" value="1"/>
</dbReference>
<feature type="transmembrane region" description="Helical" evidence="9">
    <location>
        <begin position="1203"/>
        <end position="1222"/>
    </location>
</feature>
<feature type="transmembrane region" description="Helical" evidence="9">
    <location>
        <begin position="318"/>
        <end position="351"/>
    </location>
</feature>
<feature type="region of interest" description="Disordered" evidence="8">
    <location>
        <begin position="1"/>
        <end position="263"/>
    </location>
</feature>
<evidence type="ECO:0000256" key="6">
    <source>
        <dbReference type="ARBA" id="ARBA00023065"/>
    </source>
</evidence>
<feature type="transmembrane region" description="Helical" evidence="9">
    <location>
        <begin position="1068"/>
        <end position="1086"/>
    </location>
</feature>
<dbReference type="PANTHER" id="PTHR31503">
    <property type="entry name" value="VACUOLAR CALCIUM ION TRANSPORTER"/>
    <property type="match status" value="1"/>
</dbReference>
<feature type="compositionally biased region" description="Acidic residues" evidence="8">
    <location>
        <begin position="462"/>
        <end position="475"/>
    </location>
</feature>
<reference evidence="12 13" key="1">
    <citation type="submission" date="2024-01" db="EMBL/GenBank/DDBJ databases">
        <authorList>
            <person name="Allen C."/>
            <person name="Tagirdzhanova G."/>
        </authorList>
    </citation>
    <scope>NUCLEOTIDE SEQUENCE [LARGE SCALE GENOMIC DNA]</scope>
</reference>